<comment type="caution">
    <text evidence="1">The sequence shown here is derived from an EMBL/GenBank/DDBJ whole genome shotgun (WGS) entry which is preliminary data.</text>
</comment>
<accession>A0A445C2X4</accession>
<gene>
    <name evidence="1" type="ORF">Ahy_A07g031107</name>
</gene>
<name>A0A445C2X4_ARAHY</name>
<evidence type="ECO:0000313" key="1">
    <source>
        <dbReference type="EMBL" id="RYR45270.1"/>
    </source>
</evidence>
<protein>
    <submittedName>
        <fullName evidence="1">Uncharacterized protein</fullName>
    </submittedName>
</protein>
<organism evidence="1 2">
    <name type="scientific">Arachis hypogaea</name>
    <name type="common">Peanut</name>
    <dbReference type="NCBI Taxonomy" id="3818"/>
    <lineage>
        <taxon>Eukaryota</taxon>
        <taxon>Viridiplantae</taxon>
        <taxon>Streptophyta</taxon>
        <taxon>Embryophyta</taxon>
        <taxon>Tracheophyta</taxon>
        <taxon>Spermatophyta</taxon>
        <taxon>Magnoliopsida</taxon>
        <taxon>eudicotyledons</taxon>
        <taxon>Gunneridae</taxon>
        <taxon>Pentapetalae</taxon>
        <taxon>rosids</taxon>
        <taxon>fabids</taxon>
        <taxon>Fabales</taxon>
        <taxon>Fabaceae</taxon>
        <taxon>Papilionoideae</taxon>
        <taxon>50 kb inversion clade</taxon>
        <taxon>dalbergioids sensu lato</taxon>
        <taxon>Dalbergieae</taxon>
        <taxon>Pterocarpus clade</taxon>
        <taxon>Arachis</taxon>
    </lineage>
</organism>
<dbReference type="EMBL" id="SDMP01000007">
    <property type="protein sequence ID" value="RYR45270.1"/>
    <property type="molecule type" value="Genomic_DNA"/>
</dbReference>
<reference evidence="1 2" key="1">
    <citation type="submission" date="2019-01" db="EMBL/GenBank/DDBJ databases">
        <title>Sequencing of cultivated peanut Arachis hypogaea provides insights into genome evolution and oil improvement.</title>
        <authorList>
            <person name="Chen X."/>
        </authorList>
    </citation>
    <scope>NUCLEOTIDE SEQUENCE [LARGE SCALE GENOMIC DNA]</scope>
    <source>
        <strain evidence="2">cv. Fuhuasheng</strain>
        <tissue evidence="1">Leaves</tissue>
    </source>
</reference>
<sequence>MVVGIEPPLTLIVPWQQQQKVRLVIKQQIKAPLRRSVCFVESILKCMPYHYWSCGVEVIWNHLPHACFHERKGRKRGMIQVNVNG</sequence>
<evidence type="ECO:0000313" key="2">
    <source>
        <dbReference type="Proteomes" id="UP000289738"/>
    </source>
</evidence>
<proteinExistence type="predicted"/>
<dbReference type="Proteomes" id="UP000289738">
    <property type="component" value="Chromosome A07"/>
</dbReference>
<keyword evidence="2" id="KW-1185">Reference proteome</keyword>
<dbReference type="AlphaFoldDB" id="A0A445C2X4"/>